<dbReference type="EMBL" id="BOOW01000015">
    <property type="protein sequence ID" value="GII92280.1"/>
    <property type="molecule type" value="Genomic_DNA"/>
</dbReference>
<keyword evidence="4" id="KW-1185">Reference proteome</keyword>
<accession>A0A919V4U0</accession>
<dbReference type="PANTHER" id="PTHR43252">
    <property type="entry name" value="TRANSCRIPTIONAL REGULATOR YQJI"/>
    <property type="match status" value="1"/>
</dbReference>
<dbReference type="RefSeq" id="WP_204024984.1">
    <property type="nucleotide sequence ID" value="NZ_BOOW01000015.1"/>
</dbReference>
<evidence type="ECO:0000313" key="4">
    <source>
        <dbReference type="Proteomes" id="UP000606172"/>
    </source>
</evidence>
<dbReference type="AlphaFoldDB" id="A0A919V4U0"/>
<evidence type="ECO:0000313" key="3">
    <source>
        <dbReference type="EMBL" id="GII92280.1"/>
    </source>
</evidence>
<dbReference type="Proteomes" id="UP000606172">
    <property type="component" value="Unassembled WGS sequence"/>
</dbReference>
<reference evidence="3" key="1">
    <citation type="submission" date="2021-01" db="EMBL/GenBank/DDBJ databases">
        <title>Whole genome shotgun sequence of Sinosporangium siamense NBRC 109515.</title>
        <authorList>
            <person name="Komaki H."/>
            <person name="Tamura T."/>
        </authorList>
    </citation>
    <scope>NUCLEOTIDE SEQUENCE</scope>
    <source>
        <strain evidence="3">NBRC 109515</strain>
    </source>
</reference>
<comment type="caution">
    <text evidence="3">The sequence shown here is derived from an EMBL/GenBank/DDBJ whole genome shotgun (WGS) entry which is preliminary data.</text>
</comment>
<dbReference type="InterPro" id="IPR005149">
    <property type="entry name" value="Tscrpt_reg_PadR_N"/>
</dbReference>
<dbReference type="Pfam" id="PF03551">
    <property type="entry name" value="PadR"/>
    <property type="match status" value="1"/>
</dbReference>
<sequence length="177" mass="19746">METHHPPWAGGRPYEGHPGRGFAPRVRRGDVRAALLLLLSPDRHEARNGYQLIQEIEDRSQGVWRPSPGSVYPALQLMEDEGLVTTVGTGGSRAYLLTEQGHSYVRERAEELGAPWAEVARSVPDEMQELRMLWGQVSQAFLHLTHIADATQLEAAKKLLITTRKSIFTILAEGDDE</sequence>
<evidence type="ECO:0000259" key="2">
    <source>
        <dbReference type="Pfam" id="PF03551"/>
    </source>
</evidence>
<dbReference type="Gene3D" id="1.10.10.10">
    <property type="entry name" value="Winged helix-like DNA-binding domain superfamily/Winged helix DNA-binding domain"/>
    <property type="match status" value="1"/>
</dbReference>
<dbReference type="InterPro" id="IPR036388">
    <property type="entry name" value="WH-like_DNA-bd_sf"/>
</dbReference>
<evidence type="ECO:0000256" key="1">
    <source>
        <dbReference type="SAM" id="MobiDB-lite"/>
    </source>
</evidence>
<dbReference type="InterPro" id="IPR036390">
    <property type="entry name" value="WH_DNA-bd_sf"/>
</dbReference>
<protein>
    <submittedName>
        <fullName evidence="3">Transcriptional regulator</fullName>
    </submittedName>
</protein>
<proteinExistence type="predicted"/>
<feature type="domain" description="Transcription regulator PadR N-terminal" evidence="2">
    <location>
        <begin position="44"/>
        <end position="106"/>
    </location>
</feature>
<organism evidence="3 4">
    <name type="scientific">Sinosporangium siamense</name>
    <dbReference type="NCBI Taxonomy" id="1367973"/>
    <lineage>
        <taxon>Bacteria</taxon>
        <taxon>Bacillati</taxon>
        <taxon>Actinomycetota</taxon>
        <taxon>Actinomycetes</taxon>
        <taxon>Streptosporangiales</taxon>
        <taxon>Streptosporangiaceae</taxon>
        <taxon>Sinosporangium</taxon>
    </lineage>
</organism>
<feature type="region of interest" description="Disordered" evidence="1">
    <location>
        <begin position="1"/>
        <end position="22"/>
    </location>
</feature>
<dbReference type="SUPFAM" id="SSF46785">
    <property type="entry name" value="Winged helix' DNA-binding domain"/>
    <property type="match status" value="1"/>
</dbReference>
<name>A0A919V4U0_9ACTN</name>
<gene>
    <name evidence="3" type="ORF">Ssi02_25110</name>
</gene>
<dbReference type="PANTHER" id="PTHR43252:SF2">
    <property type="entry name" value="TRANSCRIPTION REGULATOR, PADR-LIKE FAMILY"/>
    <property type="match status" value="1"/>
</dbReference>